<reference evidence="1 2" key="1">
    <citation type="submission" date="2024-10" db="EMBL/GenBank/DDBJ databases">
        <title>Isolation, draft genome sequencing and identification of Phyllobacterium sp. NSA23, isolated from leaf soil.</title>
        <authorList>
            <person name="Akita H."/>
        </authorList>
    </citation>
    <scope>NUCLEOTIDE SEQUENCE [LARGE SCALE GENOMIC DNA]</scope>
    <source>
        <strain evidence="1 2">NSA23</strain>
    </source>
</reference>
<comment type="caution">
    <text evidence="1">The sequence shown here is derived from an EMBL/GenBank/DDBJ whole genome shotgun (WGS) entry which is preliminary data.</text>
</comment>
<name>A0ABQ0GYE3_9HYPH</name>
<gene>
    <name evidence="1" type="ORF">PPNSA23_16220</name>
</gene>
<dbReference type="Proteomes" id="UP001628091">
    <property type="component" value="Unassembled WGS sequence"/>
</dbReference>
<dbReference type="EMBL" id="BAAFZP010000001">
    <property type="protein sequence ID" value="GAB1581679.1"/>
    <property type="molecule type" value="Genomic_DNA"/>
</dbReference>
<organism evidence="1 2">
    <name type="scientific">Phyllobacterium phragmitis</name>
    <dbReference type="NCBI Taxonomy" id="2670329"/>
    <lineage>
        <taxon>Bacteria</taxon>
        <taxon>Pseudomonadati</taxon>
        <taxon>Pseudomonadota</taxon>
        <taxon>Alphaproteobacteria</taxon>
        <taxon>Hyphomicrobiales</taxon>
        <taxon>Phyllobacteriaceae</taxon>
        <taxon>Phyllobacterium</taxon>
    </lineage>
</organism>
<keyword evidence="2" id="KW-1185">Reference proteome</keyword>
<protein>
    <submittedName>
        <fullName evidence="1">Uncharacterized protein</fullName>
    </submittedName>
</protein>
<evidence type="ECO:0000313" key="2">
    <source>
        <dbReference type="Proteomes" id="UP001628091"/>
    </source>
</evidence>
<evidence type="ECO:0000313" key="1">
    <source>
        <dbReference type="EMBL" id="GAB1581679.1"/>
    </source>
</evidence>
<sequence length="91" mass="10066">MTVNDEQEKARLEALADAESHDPKDFMPGSFGCHEALHTTSILLDSVGRHLLCHPAILHNPEFYALADQAHSALFDLYQAIGAKHLEEEDA</sequence>
<accession>A0ABQ0GYE3</accession>
<proteinExistence type="predicted"/>
<dbReference type="RefSeq" id="WP_407864470.1">
    <property type="nucleotide sequence ID" value="NZ_BAAFZP010000001.1"/>
</dbReference>